<feature type="domain" description="DOCKER" evidence="4">
    <location>
        <begin position="177"/>
        <end position="466"/>
    </location>
</feature>
<dbReference type="Gene3D" id="1.20.58.740">
    <property type="match status" value="1"/>
</dbReference>
<feature type="compositionally biased region" description="Polar residues" evidence="3">
    <location>
        <begin position="208"/>
        <end position="223"/>
    </location>
</feature>
<gene>
    <name evidence="5" type="ORF">A306_00000207</name>
</gene>
<evidence type="ECO:0000256" key="3">
    <source>
        <dbReference type="SAM" id="MobiDB-lite"/>
    </source>
</evidence>
<reference evidence="5 6" key="1">
    <citation type="journal article" date="2013" name="Science">
        <title>Genomic diversity and evolution of the head crest in the rock pigeon.</title>
        <authorList>
            <person name="Shapiro M.D."/>
            <person name="Kronenberg Z."/>
            <person name="Li C."/>
            <person name="Domyan E.T."/>
            <person name="Pan H."/>
            <person name="Campbell M."/>
            <person name="Tan H."/>
            <person name="Huff C.D."/>
            <person name="Hu H."/>
            <person name="Vickrey A.I."/>
            <person name="Nielsen S.C."/>
            <person name="Stringham S.A."/>
            <person name="Hu H."/>
            <person name="Willerslev E."/>
            <person name="Gilbert M.T."/>
            <person name="Yandell M."/>
            <person name="Zhang G."/>
            <person name="Wang J."/>
        </authorList>
    </citation>
    <scope>NUCLEOTIDE SEQUENCE [LARGE SCALE GENOMIC DNA]</scope>
    <source>
        <tissue evidence="5">Blood</tissue>
    </source>
</reference>
<dbReference type="InterPro" id="IPR043161">
    <property type="entry name" value="DOCK_C_lobe_A"/>
</dbReference>
<dbReference type="STRING" id="8932.A0A2I0LJK7"/>
<dbReference type="GO" id="GO:0005085">
    <property type="term" value="F:guanyl-nucleotide exchange factor activity"/>
    <property type="evidence" value="ECO:0007669"/>
    <property type="project" value="UniProtKB-KW"/>
</dbReference>
<protein>
    <recommendedName>
        <fullName evidence="4">DOCKER domain-containing protein</fullName>
    </recommendedName>
</protein>
<dbReference type="InParanoid" id="A0A2I0LJK7"/>
<dbReference type="AlphaFoldDB" id="A0A2I0LJK7"/>
<comment type="similarity">
    <text evidence="2">Belongs to the DOCK family.</text>
</comment>
<feature type="non-terminal residue" evidence="5">
    <location>
        <position position="1"/>
    </location>
</feature>
<proteinExistence type="inferred from homology"/>
<dbReference type="GO" id="GO:0005737">
    <property type="term" value="C:cytoplasm"/>
    <property type="evidence" value="ECO:0007669"/>
    <property type="project" value="TreeGrafter"/>
</dbReference>
<dbReference type="InterPro" id="IPR046769">
    <property type="entry name" value="DOCKER_Lobe_A"/>
</dbReference>
<dbReference type="PANTHER" id="PTHR45653:SF6">
    <property type="entry name" value="DEDICATOR OF CYTOKINESIS PROTEIN 2"/>
    <property type="match status" value="1"/>
</dbReference>
<evidence type="ECO:0000256" key="2">
    <source>
        <dbReference type="PROSITE-ProRule" id="PRU00984"/>
    </source>
</evidence>
<evidence type="ECO:0000313" key="5">
    <source>
        <dbReference type="EMBL" id="PKK17628.1"/>
    </source>
</evidence>
<dbReference type="InterPro" id="IPR046773">
    <property type="entry name" value="DOCKER_Lobe_C"/>
</dbReference>
<dbReference type="PROSITE" id="PS51651">
    <property type="entry name" value="DOCKER"/>
    <property type="match status" value="1"/>
</dbReference>
<sequence>HDALRVRADPELQPARGTELGRCWDRCGAERAPDPGPPVVPSLLSCCRGHPELAKPGENFVALVTGLLERLLDYRAVMNDENKTYSMSCTVNLLNFYKEIDRQAMYIRYLYKLKDLHISYENYTEGAYTLLLHARLLKWSDEANTAPMQGLHSPSLHTQRQLKEFLYNQIIDYFDQGKNKVFIYRGKEYERREDFEMRLLSPFPNAEKLTTTSPPGQDVTGSPGQCEGGASAAFRPFPPRSFYKANHVQKFSYSRPFKKGPKDPDNEFANMWIERTTFVTAYPLPGILRWFAVTSTTTTVISPLENAIETMMKTNEKIMSEINRHQSDPSLPINPLSMLLNGIVDPAVMGGFAKYETVRTRGCTGTLGAGHHRHGHRHAPSLPARSTERSLQAFFQESYLQEHPEDEGNIEKLKDLIAWQAPLLAEGIRIHRRKVTEDLRPFHERMEQCFTQLRAKVESQYGVREMVCFGDRRSGRPRSMAWGADWDRLSNAGDRQDTLSPPPPRWPCAAGASSLPSAPDASPASPALQLPSCQTTSRGSILPCCR</sequence>
<evidence type="ECO:0000259" key="4">
    <source>
        <dbReference type="PROSITE" id="PS51651"/>
    </source>
</evidence>
<evidence type="ECO:0000256" key="1">
    <source>
        <dbReference type="ARBA" id="ARBA00022658"/>
    </source>
</evidence>
<dbReference type="Pfam" id="PF20421">
    <property type="entry name" value="DHR-2_Lobe_C"/>
    <property type="match status" value="1"/>
</dbReference>
<dbReference type="GO" id="GO:0007520">
    <property type="term" value="P:myoblast fusion"/>
    <property type="evidence" value="ECO:0007669"/>
    <property type="project" value="TreeGrafter"/>
</dbReference>
<dbReference type="GO" id="GO:0016477">
    <property type="term" value="P:cell migration"/>
    <property type="evidence" value="ECO:0007669"/>
    <property type="project" value="TreeGrafter"/>
</dbReference>
<dbReference type="Pfam" id="PF20422">
    <property type="entry name" value="DHR-2_Lobe_B"/>
    <property type="match status" value="1"/>
</dbReference>
<dbReference type="InterPro" id="IPR027357">
    <property type="entry name" value="DOCKER_dom"/>
</dbReference>
<dbReference type="Proteomes" id="UP000053872">
    <property type="component" value="Unassembled WGS sequence"/>
</dbReference>
<dbReference type="InterPro" id="IPR026791">
    <property type="entry name" value="DOCK"/>
</dbReference>
<dbReference type="GO" id="GO:0007264">
    <property type="term" value="P:small GTPase-mediated signal transduction"/>
    <property type="evidence" value="ECO:0007669"/>
    <property type="project" value="InterPro"/>
</dbReference>
<feature type="region of interest" description="Disordered" evidence="3">
    <location>
        <begin position="205"/>
        <end position="231"/>
    </location>
</feature>
<dbReference type="GO" id="GO:0005886">
    <property type="term" value="C:plasma membrane"/>
    <property type="evidence" value="ECO:0007669"/>
    <property type="project" value="TreeGrafter"/>
</dbReference>
<organism evidence="5 6">
    <name type="scientific">Columba livia</name>
    <name type="common">Rock dove</name>
    <dbReference type="NCBI Taxonomy" id="8932"/>
    <lineage>
        <taxon>Eukaryota</taxon>
        <taxon>Metazoa</taxon>
        <taxon>Chordata</taxon>
        <taxon>Craniata</taxon>
        <taxon>Vertebrata</taxon>
        <taxon>Euteleostomi</taxon>
        <taxon>Archelosauria</taxon>
        <taxon>Archosauria</taxon>
        <taxon>Dinosauria</taxon>
        <taxon>Saurischia</taxon>
        <taxon>Theropoda</taxon>
        <taxon>Coelurosauria</taxon>
        <taxon>Aves</taxon>
        <taxon>Neognathae</taxon>
        <taxon>Neoaves</taxon>
        <taxon>Columbimorphae</taxon>
        <taxon>Columbiformes</taxon>
        <taxon>Columbidae</taxon>
        <taxon>Columba</taxon>
    </lineage>
</organism>
<name>A0A2I0LJK7_COLLI</name>
<dbReference type="Pfam" id="PF06920">
    <property type="entry name" value="DHR-2_Lobe_A"/>
    <property type="match status" value="1"/>
</dbReference>
<feature type="compositionally biased region" description="Low complexity" evidence="3">
    <location>
        <begin position="507"/>
        <end position="532"/>
    </location>
</feature>
<evidence type="ECO:0000313" key="6">
    <source>
        <dbReference type="Proteomes" id="UP000053872"/>
    </source>
</evidence>
<feature type="region of interest" description="Disordered" evidence="3">
    <location>
        <begin position="492"/>
        <end position="546"/>
    </location>
</feature>
<dbReference type="Gene3D" id="1.25.40.410">
    <property type="match status" value="1"/>
</dbReference>
<dbReference type="PANTHER" id="PTHR45653">
    <property type="entry name" value="DEDICATOR OF CYTOKINESIS"/>
    <property type="match status" value="1"/>
</dbReference>
<comment type="caution">
    <text evidence="5">The sequence shown here is derived from an EMBL/GenBank/DDBJ whole genome shotgun (WGS) entry which is preliminary data.</text>
</comment>
<dbReference type="InterPro" id="IPR043162">
    <property type="entry name" value="DOCK_C_lobe_C"/>
</dbReference>
<dbReference type="InterPro" id="IPR046770">
    <property type="entry name" value="DOCKER_Lobe_B"/>
</dbReference>
<feature type="non-terminal residue" evidence="5">
    <location>
        <position position="546"/>
    </location>
</feature>
<dbReference type="EMBL" id="AKCR02000289">
    <property type="protein sequence ID" value="PKK17628.1"/>
    <property type="molecule type" value="Genomic_DNA"/>
</dbReference>
<keyword evidence="6" id="KW-1185">Reference proteome</keyword>
<keyword evidence="1" id="KW-0344">Guanine-nucleotide releasing factor</keyword>
<dbReference type="GO" id="GO:0031267">
    <property type="term" value="F:small GTPase binding"/>
    <property type="evidence" value="ECO:0007669"/>
    <property type="project" value="TreeGrafter"/>
</dbReference>
<accession>A0A2I0LJK7</accession>